<dbReference type="EMBL" id="LN679119">
    <property type="protein sequence ID" value="CEL56098.1"/>
    <property type="molecule type" value="Genomic_DNA"/>
</dbReference>
<dbReference type="GO" id="GO:0006508">
    <property type="term" value="P:proteolysis"/>
    <property type="evidence" value="ECO:0007669"/>
    <property type="project" value="InterPro"/>
</dbReference>
<name>A0A0B7FIQ3_THACB</name>
<dbReference type="InterPro" id="IPR011600">
    <property type="entry name" value="Pept_C14_caspase"/>
</dbReference>
<dbReference type="Gene3D" id="3.40.50.1460">
    <property type="match status" value="1"/>
</dbReference>
<feature type="compositionally biased region" description="Polar residues" evidence="2">
    <location>
        <begin position="138"/>
        <end position="149"/>
    </location>
</feature>
<evidence type="ECO:0000313" key="5">
    <source>
        <dbReference type="Proteomes" id="UP000059188"/>
    </source>
</evidence>
<dbReference type="Proteomes" id="UP000059188">
    <property type="component" value="Unassembled WGS sequence"/>
</dbReference>
<dbReference type="PANTHER" id="PTHR48104:SF30">
    <property type="entry name" value="METACASPASE-1"/>
    <property type="match status" value="1"/>
</dbReference>
<feature type="region of interest" description="Disordered" evidence="2">
    <location>
        <begin position="135"/>
        <end position="154"/>
    </location>
</feature>
<gene>
    <name evidence="4" type="ORF">RSOLAG1IB_07551</name>
</gene>
<organism evidence="4 5">
    <name type="scientific">Thanatephorus cucumeris (strain AG1-IB / isolate 7/3/14)</name>
    <name type="common">Lettuce bottom rot fungus</name>
    <name type="synonym">Rhizoctonia solani</name>
    <dbReference type="NCBI Taxonomy" id="1108050"/>
    <lineage>
        <taxon>Eukaryota</taxon>
        <taxon>Fungi</taxon>
        <taxon>Dikarya</taxon>
        <taxon>Basidiomycota</taxon>
        <taxon>Agaricomycotina</taxon>
        <taxon>Agaricomycetes</taxon>
        <taxon>Cantharellales</taxon>
        <taxon>Ceratobasidiaceae</taxon>
        <taxon>Rhizoctonia</taxon>
        <taxon>Rhizoctonia solani AG-1</taxon>
    </lineage>
</organism>
<dbReference type="PANTHER" id="PTHR48104">
    <property type="entry name" value="METACASPASE-4"/>
    <property type="match status" value="1"/>
</dbReference>
<sequence>MQDAMEQGDMLPNTPSSLGARVARRALVVVARHEWDARNIYGGSLCLPSAPTDALRVYRMLLSRGYEKKNIRILVEGLDLPETSPTKQNILDSLEWLVGGAQPGDYRFFHFSGHGQAYKVEEGQGRKARVVLAPPGASENTESPATENQSPPPIVDRTEFYREGLLTEWKRPFWKEKLKESFSADDYSRINDYELSSVLAKLPKGCTLTTTLDCFHGAQMHDINAERENYPKLVKRLIQALTDAQDVPSDFGMSAYSKPSLYNWFVPPAFYLHSDYVYEPKVKMERLDEYKPFKDVQATVISWSGYYASKDHIGTFTSAFTNAVQEMDGDVSNSKLYEQVRQRIPAEDGLHVQLWTSNNGEEEADRMLNDGFVI</sequence>
<dbReference type="GO" id="GO:0004197">
    <property type="term" value="F:cysteine-type endopeptidase activity"/>
    <property type="evidence" value="ECO:0007669"/>
    <property type="project" value="InterPro"/>
</dbReference>
<dbReference type="OrthoDB" id="3136036at2759"/>
<dbReference type="InterPro" id="IPR050452">
    <property type="entry name" value="Metacaspase"/>
</dbReference>
<reference evidence="4 5" key="1">
    <citation type="submission" date="2014-11" db="EMBL/GenBank/DDBJ databases">
        <authorList>
            <person name="Wibberg Daniel"/>
        </authorList>
    </citation>
    <scope>NUCLEOTIDE SEQUENCE [LARGE SCALE GENOMIC DNA]</scope>
    <source>
        <strain evidence="4">Rhizoctonia solani AG1-IB 7/3/14</strain>
    </source>
</reference>
<keyword evidence="5" id="KW-1185">Reference proteome</keyword>
<accession>A0A0B7FIQ3</accession>
<feature type="domain" description="Peptidase C14 caspase" evidence="3">
    <location>
        <begin position="46"/>
        <end position="119"/>
    </location>
</feature>
<proteinExistence type="inferred from homology"/>
<comment type="similarity">
    <text evidence="1">Belongs to the peptidase C14B family.</text>
</comment>
<evidence type="ECO:0000256" key="1">
    <source>
        <dbReference type="ARBA" id="ARBA00009005"/>
    </source>
</evidence>
<evidence type="ECO:0000313" key="4">
    <source>
        <dbReference type="EMBL" id="CEL56098.1"/>
    </source>
</evidence>
<dbReference type="GO" id="GO:0005737">
    <property type="term" value="C:cytoplasm"/>
    <property type="evidence" value="ECO:0007669"/>
    <property type="project" value="TreeGrafter"/>
</dbReference>
<protein>
    <recommendedName>
        <fullName evidence="3">Peptidase C14 caspase domain-containing protein</fullName>
    </recommendedName>
</protein>
<evidence type="ECO:0000259" key="3">
    <source>
        <dbReference type="Pfam" id="PF00656"/>
    </source>
</evidence>
<evidence type="ECO:0000256" key="2">
    <source>
        <dbReference type="SAM" id="MobiDB-lite"/>
    </source>
</evidence>
<dbReference type="Pfam" id="PF00656">
    <property type="entry name" value="Peptidase_C14"/>
    <property type="match status" value="1"/>
</dbReference>
<dbReference type="AlphaFoldDB" id="A0A0B7FIQ3"/>